<dbReference type="NCBIfam" id="TIGR04409">
    <property type="entry name" value="LptC_YrbK"/>
    <property type="match status" value="1"/>
</dbReference>
<name>Q30RM5_SULDN</name>
<dbReference type="Proteomes" id="UP000002714">
    <property type="component" value="Chromosome"/>
</dbReference>
<sequence length="171" mass="19878">MNMNYFFLFISLSLLMILFVFKPVEIKENFFGDIELFSISSFTMYEFDPHGLITLMNGSKAIKYSDRYSVDDIDYTDSSKEYVSNMKSKRGIYKDDIVYLDGNIVYTREDGLTFKTQKAIYNKKTSIAIADGDYLLYRDANRVIGEGLHYNSALERVTSKNVTAKYQLKER</sequence>
<keyword evidence="2" id="KW-1185">Reference proteome</keyword>
<dbReference type="EMBL" id="CP000153">
    <property type="protein sequence ID" value="ABB44356.1"/>
    <property type="molecule type" value="Genomic_DNA"/>
</dbReference>
<dbReference type="InterPro" id="IPR010664">
    <property type="entry name" value="LipoPS_assembly_LptC-rel"/>
</dbReference>
<dbReference type="GO" id="GO:0015221">
    <property type="term" value="F:lipopolysaccharide transmembrane transporter activity"/>
    <property type="evidence" value="ECO:0007669"/>
    <property type="project" value="InterPro"/>
</dbReference>
<protein>
    <submittedName>
        <fullName evidence="1">Uncharacterized protein</fullName>
    </submittedName>
</protein>
<dbReference type="KEGG" id="tdn:Suden_1078"/>
<evidence type="ECO:0000313" key="1">
    <source>
        <dbReference type="EMBL" id="ABB44356.1"/>
    </source>
</evidence>
<dbReference type="Gene3D" id="2.60.450.10">
    <property type="entry name" value="Lipopolysaccharide (LPS) transport protein A like domain"/>
    <property type="match status" value="1"/>
</dbReference>
<dbReference type="InterPro" id="IPR026265">
    <property type="entry name" value="LptC"/>
</dbReference>
<proteinExistence type="predicted"/>
<dbReference type="GO" id="GO:0005886">
    <property type="term" value="C:plasma membrane"/>
    <property type="evidence" value="ECO:0007669"/>
    <property type="project" value="InterPro"/>
</dbReference>
<dbReference type="AlphaFoldDB" id="Q30RM5"/>
<accession>Q30RM5</accession>
<gene>
    <name evidence="1" type="ordered locus">Suden_1078</name>
</gene>
<dbReference type="OrthoDB" id="5334785at2"/>
<dbReference type="HOGENOM" id="CLU_133316_0_0_7"/>
<evidence type="ECO:0000313" key="2">
    <source>
        <dbReference type="Proteomes" id="UP000002714"/>
    </source>
</evidence>
<dbReference type="Pfam" id="PF06835">
    <property type="entry name" value="LptC"/>
    <property type="match status" value="1"/>
</dbReference>
<reference evidence="1 2" key="1">
    <citation type="journal article" date="2008" name="Appl. Environ. Microbiol.">
        <title>Genome of the epsilonproteobacterial chemolithoautotroph Sulfurimonas denitrificans.</title>
        <authorList>
            <person name="Sievert S.M."/>
            <person name="Scott K.M."/>
            <person name="Klotz M.G."/>
            <person name="Chain P.S.G."/>
            <person name="Hauser L.J."/>
            <person name="Hemp J."/>
            <person name="Huegler M."/>
            <person name="Land M."/>
            <person name="Lapidus A."/>
            <person name="Larimer F.W."/>
            <person name="Lucas S."/>
            <person name="Malfatti S.A."/>
            <person name="Meyer F."/>
            <person name="Paulsen I.T."/>
            <person name="Ren Q."/>
            <person name="Simon J."/>
            <person name="Bailey K."/>
            <person name="Diaz E."/>
            <person name="Fitzpatrick K.A."/>
            <person name="Glover B."/>
            <person name="Gwatney N."/>
            <person name="Korajkic A."/>
            <person name="Long A."/>
            <person name="Mobberley J.M."/>
            <person name="Pantry S.N."/>
            <person name="Pazder G."/>
            <person name="Peterson S."/>
            <person name="Quintanilla J.D."/>
            <person name="Sprinkle R."/>
            <person name="Stephens J."/>
            <person name="Thomas P."/>
            <person name="Vaughn R."/>
            <person name="Weber M.J."/>
            <person name="Wooten L.L."/>
        </authorList>
    </citation>
    <scope>NUCLEOTIDE SEQUENCE [LARGE SCALE GENOMIC DNA]</scope>
    <source>
        <strain evidence="2">ATCC 33889 / DSM 1251</strain>
    </source>
</reference>
<organism evidence="1 2">
    <name type="scientific">Sulfurimonas denitrificans (strain ATCC 33889 / DSM 1251)</name>
    <name type="common">Thiomicrospira denitrificans (strain ATCC 33889 / DSM 1251)</name>
    <dbReference type="NCBI Taxonomy" id="326298"/>
    <lineage>
        <taxon>Bacteria</taxon>
        <taxon>Pseudomonadati</taxon>
        <taxon>Campylobacterota</taxon>
        <taxon>Epsilonproteobacteria</taxon>
        <taxon>Campylobacterales</taxon>
        <taxon>Sulfurimonadaceae</taxon>
        <taxon>Sulfurimonas</taxon>
    </lineage>
</organism>
<dbReference type="STRING" id="326298.Suden_1078"/>